<organism evidence="2 3">
    <name type="scientific">Campylobacter pinnipediorum subsp. caledonicus</name>
    <dbReference type="NCBI Taxonomy" id="1874362"/>
    <lineage>
        <taxon>Bacteria</taxon>
        <taxon>Pseudomonadati</taxon>
        <taxon>Campylobacterota</taxon>
        <taxon>Epsilonproteobacteria</taxon>
        <taxon>Campylobacterales</taxon>
        <taxon>Campylobacteraceae</taxon>
        <taxon>Campylobacter</taxon>
    </lineage>
</organism>
<evidence type="ECO:0000256" key="1">
    <source>
        <dbReference type="SAM" id="Phobius"/>
    </source>
</evidence>
<proteinExistence type="predicted"/>
<accession>A0A1S6U823</accession>
<name>A0A1S6U823_9BACT</name>
<gene>
    <name evidence="2" type="ORF">CPIN18021_1097</name>
</gene>
<feature type="transmembrane region" description="Helical" evidence="1">
    <location>
        <begin position="6"/>
        <end position="24"/>
    </location>
</feature>
<feature type="transmembrane region" description="Helical" evidence="1">
    <location>
        <begin position="60"/>
        <end position="78"/>
    </location>
</feature>
<dbReference type="KEGG" id="cpin:CPIN18020_0237"/>
<sequence>MELSYLFYIVMVGLMGSSVSFLHNPNKSFRGFLNRVFEGCFVAYIVYEISFFNFHNTRLSLSLCGFGAWMGSDGLIFIRDIVTDFFKKKV</sequence>
<reference evidence="3" key="1">
    <citation type="submission" date="2016-09" db="EMBL/GenBank/DDBJ databases">
        <title>Comparative genomics of the Campylobacter concisus group.</title>
        <authorList>
            <person name="Miller W.G."/>
            <person name="Yee E."/>
            <person name="Chapman M.H."/>
            <person name="Huynh S."/>
            <person name="Bono J.L."/>
            <person name="On S.L.W."/>
            <person name="StLeger J."/>
            <person name="Foster G."/>
            <person name="Parker C.T."/>
        </authorList>
    </citation>
    <scope>NUCLEOTIDE SEQUENCE [LARGE SCALE GENOMIC DNA]</scope>
    <source>
        <strain evidence="3">RM18021</strain>
    </source>
</reference>
<keyword evidence="3" id="KW-1185">Reference proteome</keyword>
<keyword evidence="1" id="KW-0472">Membrane</keyword>
<evidence type="ECO:0000313" key="3">
    <source>
        <dbReference type="Proteomes" id="UP000190868"/>
    </source>
</evidence>
<feature type="transmembrane region" description="Helical" evidence="1">
    <location>
        <begin position="36"/>
        <end position="54"/>
    </location>
</feature>
<keyword evidence="1" id="KW-0812">Transmembrane</keyword>
<dbReference type="AlphaFoldDB" id="A0A1S6U823"/>
<dbReference type="RefSeq" id="WP_078422808.1">
    <property type="nucleotide sequence ID" value="NZ_CP017018.1"/>
</dbReference>
<dbReference type="Proteomes" id="UP000190868">
    <property type="component" value="Chromosome"/>
</dbReference>
<evidence type="ECO:0000313" key="2">
    <source>
        <dbReference type="EMBL" id="AQW87896.1"/>
    </source>
</evidence>
<dbReference type="EMBL" id="CP017258">
    <property type="protein sequence ID" value="AQW87896.1"/>
    <property type="molecule type" value="Genomic_DNA"/>
</dbReference>
<protein>
    <submittedName>
        <fullName evidence="2">Uncharacterized protein</fullName>
    </submittedName>
</protein>
<keyword evidence="1" id="KW-1133">Transmembrane helix</keyword>
<dbReference type="GeneID" id="56565877"/>